<comment type="caution">
    <text evidence="1">The sequence shown here is derived from an EMBL/GenBank/DDBJ whole genome shotgun (WGS) entry which is preliminary data.</text>
</comment>
<name>A0A7J6XB46_THATH</name>
<protein>
    <submittedName>
        <fullName evidence="1">Uncharacterized protein</fullName>
    </submittedName>
</protein>
<keyword evidence="2" id="KW-1185">Reference proteome</keyword>
<gene>
    <name evidence="1" type="ORF">FRX31_003554</name>
</gene>
<dbReference type="Proteomes" id="UP000554482">
    <property type="component" value="Unassembled WGS sequence"/>
</dbReference>
<reference evidence="1 2" key="1">
    <citation type="submission" date="2020-06" db="EMBL/GenBank/DDBJ databases">
        <title>Transcriptomic and genomic resources for Thalictrum thalictroides and T. hernandezii: Facilitating candidate gene discovery in an emerging model plant lineage.</title>
        <authorList>
            <person name="Arias T."/>
            <person name="Riano-Pachon D.M."/>
            <person name="Di Stilio V.S."/>
        </authorList>
    </citation>
    <scope>NUCLEOTIDE SEQUENCE [LARGE SCALE GENOMIC DNA]</scope>
    <source>
        <strain evidence="2">cv. WT478/WT964</strain>
        <tissue evidence="1">Leaves</tissue>
    </source>
</reference>
<sequence>MIRGWSMIEVENGFIHLPVGRKPGLMQTKKRPYTIVGSGAQLRTKAINIEGGSSMRTSHQGRR</sequence>
<dbReference type="AlphaFoldDB" id="A0A7J6XB46"/>
<dbReference type="EMBL" id="JABWDY010002159">
    <property type="protein sequence ID" value="KAF5206859.1"/>
    <property type="molecule type" value="Genomic_DNA"/>
</dbReference>
<evidence type="ECO:0000313" key="1">
    <source>
        <dbReference type="EMBL" id="KAF5206859.1"/>
    </source>
</evidence>
<organism evidence="1 2">
    <name type="scientific">Thalictrum thalictroides</name>
    <name type="common">Rue-anemone</name>
    <name type="synonym">Anemone thalictroides</name>
    <dbReference type="NCBI Taxonomy" id="46969"/>
    <lineage>
        <taxon>Eukaryota</taxon>
        <taxon>Viridiplantae</taxon>
        <taxon>Streptophyta</taxon>
        <taxon>Embryophyta</taxon>
        <taxon>Tracheophyta</taxon>
        <taxon>Spermatophyta</taxon>
        <taxon>Magnoliopsida</taxon>
        <taxon>Ranunculales</taxon>
        <taxon>Ranunculaceae</taxon>
        <taxon>Thalictroideae</taxon>
        <taxon>Thalictrum</taxon>
    </lineage>
</organism>
<accession>A0A7J6XB46</accession>
<proteinExistence type="predicted"/>
<evidence type="ECO:0000313" key="2">
    <source>
        <dbReference type="Proteomes" id="UP000554482"/>
    </source>
</evidence>